<dbReference type="Proteomes" id="UP001153620">
    <property type="component" value="Chromosome 4"/>
</dbReference>
<keyword evidence="3" id="KW-0677">Repeat</keyword>
<sequence length="590" mass="66271">MAKIALLLFCVVGVYLELSASTSIECKYGTGDWSIVKNAYYCYVNNNPSITTRESATITSISGTHQSGKTNSDVVGFYVYSKTINYFPRCLETFFKNIKAIQIDNCNLKEVHQEDLKPFPNLVELYLRFNELEVLEEGLFDFNPDLEYIYIWNNKIVHIAPNVFDHLSKLSYLYLLSNSCIDKEAKNSTSEVKNVIQAAKSQCINSEFSSLKSQLESLEKDSKTLNSLEFSEKLAAFEKTFNSSKFSNFRPLNYKFEAIKEPKFENVILTKTSIVDTKLDSLNVLMTKVSSNVNDIKSSQSSLLSAIKTGHSSIVESINNVCTKASLNQVQENILNSQNKLSTKIDGAQNSVKSSIDALSSTLTLAKTDIKTLESSVNRQNEAILNSLKSSKTEILGSVDKVCTKESLKDLQKSSNQALIDLKAASSKNFFYFNDSINALDTRVMNVKSSQDDIKSSIGDIEAALSGLKSSQNELKSSINKIKGSQNEIKIFMDELKDQKDDNIEDKLKAFGEKIEKQMKDIDGQLTDFKADNAEKLAQIEKELTSTRHKITTTIDEKIKGIEKRLMKKLEEVLVYNLGKIVEEKFVKYI</sequence>
<dbReference type="EMBL" id="OU895880">
    <property type="protein sequence ID" value="CAG9810640.1"/>
    <property type="molecule type" value="Genomic_DNA"/>
</dbReference>
<accession>A0A9N9S9A0</accession>
<feature type="chain" id="PRO_5040356937" evidence="5">
    <location>
        <begin position="22"/>
        <end position="590"/>
    </location>
</feature>
<evidence type="ECO:0000256" key="4">
    <source>
        <dbReference type="SAM" id="Coils"/>
    </source>
</evidence>
<dbReference type="InterPro" id="IPR003591">
    <property type="entry name" value="Leu-rich_rpt_typical-subtyp"/>
</dbReference>
<evidence type="ECO:0000313" key="6">
    <source>
        <dbReference type="EMBL" id="CAG9810640.1"/>
    </source>
</evidence>
<gene>
    <name evidence="6" type="ORF">CHIRRI_LOCUS13453</name>
</gene>
<evidence type="ECO:0000313" key="7">
    <source>
        <dbReference type="Proteomes" id="UP001153620"/>
    </source>
</evidence>
<dbReference type="OrthoDB" id="10251250at2759"/>
<feature type="signal peptide" evidence="5">
    <location>
        <begin position="1"/>
        <end position="21"/>
    </location>
</feature>
<evidence type="ECO:0000256" key="2">
    <source>
        <dbReference type="ARBA" id="ARBA00022729"/>
    </source>
</evidence>
<dbReference type="PANTHER" id="PTHR24373:SF275">
    <property type="entry name" value="TIR DOMAIN-CONTAINING PROTEIN"/>
    <property type="match status" value="1"/>
</dbReference>
<keyword evidence="1" id="KW-0433">Leucine-rich repeat</keyword>
<evidence type="ECO:0000256" key="5">
    <source>
        <dbReference type="SAM" id="SignalP"/>
    </source>
</evidence>
<keyword evidence="4" id="KW-0175">Coiled coil</keyword>
<dbReference type="SUPFAM" id="SSF52058">
    <property type="entry name" value="L domain-like"/>
    <property type="match status" value="1"/>
</dbReference>
<dbReference type="InterPro" id="IPR001611">
    <property type="entry name" value="Leu-rich_rpt"/>
</dbReference>
<dbReference type="PANTHER" id="PTHR24373">
    <property type="entry name" value="SLIT RELATED LEUCINE-RICH REPEAT NEURONAL PROTEIN"/>
    <property type="match status" value="1"/>
</dbReference>
<dbReference type="AlphaFoldDB" id="A0A9N9S9A0"/>
<keyword evidence="2 5" id="KW-0732">Signal</keyword>
<protein>
    <submittedName>
        <fullName evidence="6">Uncharacterized protein</fullName>
    </submittedName>
</protein>
<name>A0A9N9S9A0_9DIPT</name>
<reference evidence="6" key="2">
    <citation type="submission" date="2022-10" db="EMBL/GenBank/DDBJ databases">
        <authorList>
            <consortium name="ENA_rothamsted_submissions"/>
            <consortium name="culmorum"/>
            <person name="King R."/>
        </authorList>
    </citation>
    <scope>NUCLEOTIDE SEQUENCE</scope>
</reference>
<organism evidence="6 7">
    <name type="scientific">Chironomus riparius</name>
    <dbReference type="NCBI Taxonomy" id="315576"/>
    <lineage>
        <taxon>Eukaryota</taxon>
        <taxon>Metazoa</taxon>
        <taxon>Ecdysozoa</taxon>
        <taxon>Arthropoda</taxon>
        <taxon>Hexapoda</taxon>
        <taxon>Insecta</taxon>
        <taxon>Pterygota</taxon>
        <taxon>Neoptera</taxon>
        <taxon>Endopterygota</taxon>
        <taxon>Diptera</taxon>
        <taxon>Nematocera</taxon>
        <taxon>Chironomoidea</taxon>
        <taxon>Chironomidae</taxon>
        <taxon>Chironominae</taxon>
        <taxon>Chironomus</taxon>
    </lineage>
</organism>
<feature type="coiled-coil region" evidence="4">
    <location>
        <begin position="201"/>
        <end position="228"/>
    </location>
</feature>
<proteinExistence type="predicted"/>
<dbReference type="Gene3D" id="1.10.287.510">
    <property type="entry name" value="Helix hairpin bin"/>
    <property type="match status" value="1"/>
</dbReference>
<dbReference type="Pfam" id="PF13855">
    <property type="entry name" value="LRR_8"/>
    <property type="match status" value="1"/>
</dbReference>
<dbReference type="SMART" id="SM00369">
    <property type="entry name" value="LRR_TYP"/>
    <property type="match status" value="2"/>
</dbReference>
<keyword evidence="7" id="KW-1185">Reference proteome</keyword>
<evidence type="ECO:0000256" key="1">
    <source>
        <dbReference type="ARBA" id="ARBA00022614"/>
    </source>
</evidence>
<evidence type="ECO:0000256" key="3">
    <source>
        <dbReference type="ARBA" id="ARBA00022737"/>
    </source>
</evidence>
<dbReference type="InterPro" id="IPR050328">
    <property type="entry name" value="Dev_Immune_Receptor"/>
</dbReference>
<dbReference type="InterPro" id="IPR032675">
    <property type="entry name" value="LRR_dom_sf"/>
</dbReference>
<feature type="coiled-coil region" evidence="4">
    <location>
        <begin position="468"/>
        <end position="502"/>
    </location>
</feature>
<reference evidence="6" key="1">
    <citation type="submission" date="2022-01" db="EMBL/GenBank/DDBJ databases">
        <authorList>
            <person name="King R."/>
        </authorList>
    </citation>
    <scope>NUCLEOTIDE SEQUENCE</scope>
</reference>
<dbReference type="Gene3D" id="3.80.10.10">
    <property type="entry name" value="Ribonuclease Inhibitor"/>
    <property type="match status" value="1"/>
</dbReference>